<evidence type="ECO:0000313" key="3">
    <source>
        <dbReference type="Proteomes" id="UP000605848"/>
    </source>
</evidence>
<protein>
    <submittedName>
        <fullName evidence="2">DUF4126 domain-containing protein</fullName>
    </submittedName>
</protein>
<feature type="transmembrane region" description="Helical" evidence="1">
    <location>
        <begin position="97"/>
        <end position="121"/>
    </location>
</feature>
<dbReference type="EMBL" id="JAEQMY010000010">
    <property type="protein sequence ID" value="MBL0404189.1"/>
    <property type="molecule type" value="Genomic_DNA"/>
</dbReference>
<feature type="transmembrane region" description="Helical" evidence="1">
    <location>
        <begin position="73"/>
        <end position="91"/>
    </location>
</feature>
<reference evidence="2" key="1">
    <citation type="submission" date="2021-01" db="EMBL/GenBank/DDBJ databases">
        <title>Microvirga sp.</title>
        <authorList>
            <person name="Kim M.K."/>
        </authorList>
    </citation>
    <scope>NUCLEOTIDE SEQUENCE</scope>
    <source>
        <strain evidence="2">5420S-16</strain>
    </source>
</reference>
<keyword evidence="1" id="KW-1133">Transmembrane helix</keyword>
<evidence type="ECO:0000256" key="1">
    <source>
        <dbReference type="SAM" id="Phobius"/>
    </source>
</evidence>
<keyword evidence="3" id="KW-1185">Reference proteome</keyword>
<name>A0A937CXK3_9HYPH</name>
<keyword evidence="1" id="KW-0472">Membrane</keyword>
<sequence>MLYLLALLIGVIAGLRAMTAPAAVSWAASLGLLNLEGTWLAFLGYRFTPWLLTALAIGELVTDQLPTTPSRKVPVAFATRILSGALCGAAIGVAGGALLGGAIAGALGSVVGTLGGAAIRARLAAAFGKDRPAALLEDAVAILGAALIVGAVP</sequence>
<dbReference type="Proteomes" id="UP000605848">
    <property type="component" value="Unassembled WGS sequence"/>
</dbReference>
<gene>
    <name evidence="2" type="ORF">JKG68_09445</name>
</gene>
<comment type="caution">
    <text evidence="2">The sequence shown here is derived from an EMBL/GenBank/DDBJ whole genome shotgun (WGS) entry which is preliminary data.</text>
</comment>
<feature type="transmembrane region" description="Helical" evidence="1">
    <location>
        <begin position="43"/>
        <end position="61"/>
    </location>
</feature>
<accession>A0A937CXK3</accession>
<organism evidence="2 3">
    <name type="scientific">Microvirga aerilata</name>
    <dbReference type="NCBI Taxonomy" id="670292"/>
    <lineage>
        <taxon>Bacteria</taxon>
        <taxon>Pseudomonadati</taxon>
        <taxon>Pseudomonadota</taxon>
        <taxon>Alphaproteobacteria</taxon>
        <taxon>Hyphomicrobiales</taxon>
        <taxon>Methylobacteriaceae</taxon>
        <taxon>Microvirga</taxon>
    </lineage>
</organism>
<keyword evidence="1" id="KW-0812">Transmembrane</keyword>
<evidence type="ECO:0000313" key="2">
    <source>
        <dbReference type="EMBL" id="MBL0404189.1"/>
    </source>
</evidence>
<dbReference type="RefSeq" id="WP_202058676.1">
    <property type="nucleotide sequence ID" value="NZ_JAEQMY010000010.1"/>
</dbReference>
<feature type="transmembrane region" description="Helical" evidence="1">
    <location>
        <begin position="133"/>
        <end position="152"/>
    </location>
</feature>
<proteinExistence type="predicted"/>
<dbReference type="AlphaFoldDB" id="A0A937CXK3"/>